<dbReference type="InterPro" id="IPR049560">
    <property type="entry name" value="MeTrfase_RsmB-F_NOP2_cat"/>
</dbReference>
<feature type="binding site" evidence="5">
    <location>
        <position position="298"/>
    </location>
    <ligand>
        <name>S-adenosyl-L-methionine</name>
        <dbReference type="ChEBI" id="CHEBI:59789"/>
    </ligand>
</feature>
<dbReference type="InterPro" id="IPR035926">
    <property type="entry name" value="NusB-like_sf"/>
</dbReference>
<dbReference type="PRINTS" id="PR02008">
    <property type="entry name" value="RCMTFAMILY"/>
</dbReference>
<dbReference type="Gene3D" id="1.10.940.10">
    <property type="entry name" value="NusB-like"/>
    <property type="match status" value="1"/>
</dbReference>
<evidence type="ECO:0000313" key="8">
    <source>
        <dbReference type="Proteomes" id="UP001058120"/>
    </source>
</evidence>
<reference evidence="7" key="1">
    <citation type="submission" date="2020-12" db="EMBL/GenBank/DDBJ databases">
        <title>Taurinivorans muris gen. nov., sp. nov., fundamental and realized metabolic niche of a ubiquitous sulfidogenic bacterium in the murine intestine.</title>
        <authorList>
            <person name="Ye H."/>
            <person name="Hanson B.T."/>
            <person name="Loy A."/>
        </authorList>
    </citation>
    <scope>NUCLEOTIDE SEQUENCE</scope>
    <source>
        <strain evidence="7">LT0009</strain>
    </source>
</reference>
<sequence length="446" mass="50314">MLKLPNLPKLRELALECLLQKAGNTPFPVLLEKAFAQIPAHGHSSQDRACLMALCYGVLRNAGLLKQICLSHCKKKPGPAMETCLCLALFEIFFMNKSEYAVVNEYANLIKKREGQSKAHAVNAILRTILKNKNTAAENLAHYQEQIKTKIPDNRIPNKKALRKLHQLADLSELFTNNIHKSFYQLLAEESFYAPIPSFRLNPQKNELPQHAELFSQSIVFFPEQKTQERAQEQILPLAKQGILSRQGVSSALFAEKIAAFIQEKNLGTAPLWDMCCGRGGKSLALLEKNIRVSMVSEPNSERLEAFKTQLSRLGLPSPQIMEGLAEKMAQDRKFPLILLDSPCSTSGTIARNPEVKYRISEESLAEISLIQEKLLRLASEHLEDKGCLFYCTCSVFECENKEQIKKLLAEVPAMHCLHEEYLVPSRLNPAFKGHDILYFAILQKE</sequence>
<comment type="caution">
    <text evidence="5">Lacks conserved residue(s) required for the propagation of feature annotation.</text>
</comment>
<dbReference type="Pfam" id="PF01189">
    <property type="entry name" value="Methyltr_RsmB-F"/>
    <property type="match status" value="1"/>
</dbReference>
<evidence type="ECO:0000256" key="3">
    <source>
        <dbReference type="ARBA" id="ARBA00022691"/>
    </source>
</evidence>
<feature type="binding site" evidence="5">
    <location>
        <position position="341"/>
    </location>
    <ligand>
        <name>S-adenosyl-L-methionine</name>
        <dbReference type="ChEBI" id="CHEBI:59789"/>
    </ligand>
</feature>
<keyword evidence="1 5" id="KW-0489">Methyltransferase</keyword>
<dbReference type="SUPFAM" id="SSF48013">
    <property type="entry name" value="NusB-like"/>
    <property type="match status" value="1"/>
</dbReference>
<gene>
    <name evidence="7" type="ORF">JBF11_07215</name>
</gene>
<dbReference type="Proteomes" id="UP001058120">
    <property type="component" value="Chromosome"/>
</dbReference>
<feature type="active site" description="Nucleophile" evidence="5">
    <location>
        <position position="394"/>
    </location>
</feature>
<dbReference type="PROSITE" id="PS51686">
    <property type="entry name" value="SAM_MT_RSMB_NOP"/>
    <property type="match status" value="1"/>
</dbReference>
<organism evidence="7 8">
    <name type="scientific">Taurinivorans muris</name>
    <dbReference type="NCBI Taxonomy" id="2787751"/>
    <lineage>
        <taxon>Bacteria</taxon>
        <taxon>Pseudomonadati</taxon>
        <taxon>Thermodesulfobacteriota</taxon>
        <taxon>Desulfovibrionia</taxon>
        <taxon>Desulfovibrionales</taxon>
        <taxon>Desulfovibrionaceae</taxon>
        <taxon>Taurinivorans</taxon>
    </lineage>
</organism>
<dbReference type="InterPro" id="IPR023267">
    <property type="entry name" value="RCMT"/>
</dbReference>
<protein>
    <recommendedName>
        <fullName evidence="6">SAM-dependent MTase RsmB/NOP-type domain-containing protein</fullName>
    </recommendedName>
</protein>
<name>A0ABY5Y0K0_9BACT</name>
<comment type="similarity">
    <text evidence="5">Belongs to the class I-like SAM-binding methyltransferase superfamily. RsmB/NOP family.</text>
</comment>
<evidence type="ECO:0000256" key="1">
    <source>
        <dbReference type="ARBA" id="ARBA00022603"/>
    </source>
</evidence>
<dbReference type="InterPro" id="IPR029063">
    <property type="entry name" value="SAM-dependent_MTases_sf"/>
</dbReference>
<accession>A0ABY5Y0K0</accession>
<evidence type="ECO:0000256" key="5">
    <source>
        <dbReference type="PROSITE-ProRule" id="PRU01023"/>
    </source>
</evidence>
<keyword evidence="8" id="KW-1185">Reference proteome</keyword>
<dbReference type="PANTHER" id="PTHR22807:SF30">
    <property type="entry name" value="28S RRNA (CYTOSINE(4447)-C(5))-METHYLTRANSFERASE-RELATED"/>
    <property type="match status" value="1"/>
</dbReference>
<evidence type="ECO:0000256" key="2">
    <source>
        <dbReference type="ARBA" id="ARBA00022679"/>
    </source>
</evidence>
<evidence type="ECO:0000256" key="4">
    <source>
        <dbReference type="ARBA" id="ARBA00022884"/>
    </source>
</evidence>
<keyword evidence="4 5" id="KW-0694">RNA-binding</keyword>
<proteinExistence type="inferred from homology"/>
<evidence type="ECO:0000313" key="7">
    <source>
        <dbReference type="EMBL" id="UWX05242.1"/>
    </source>
</evidence>
<evidence type="ECO:0000259" key="6">
    <source>
        <dbReference type="PROSITE" id="PS51686"/>
    </source>
</evidence>
<dbReference type="SUPFAM" id="SSF53335">
    <property type="entry name" value="S-adenosyl-L-methionine-dependent methyltransferases"/>
    <property type="match status" value="1"/>
</dbReference>
<feature type="domain" description="SAM-dependent MTase RsmB/NOP-type" evidence="6">
    <location>
        <begin position="182"/>
        <end position="446"/>
    </location>
</feature>
<keyword evidence="3 5" id="KW-0949">S-adenosyl-L-methionine</keyword>
<dbReference type="PANTHER" id="PTHR22807">
    <property type="entry name" value="NOP2 YEAST -RELATED NOL1/NOP2/FMU SUN DOMAIN-CONTAINING"/>
    <property type="match status" value="1"/>
</dbReference>
<dbReference type="InterPro" id="IPR006027">
    <property type="entry name" value="NusB_RsmB_TIM44"/>
</dbReference>
<keyword evidence="2 5" id="KW-0808">Transferase</keyword>
<dbReference type="Pfam" id="PF01029">
    <property type="entry name" value="NusB"/>
    <property type="match status" value="1"/>
</dbReference>
<dbReference type="Gene3D" id="3.40.50.150">
    <property type="entry name" value="Vaccinia Virus protein VP39"/>
    <property type="match status" value="1"/>
</dbReference>
<dbReference type="EMBL" id="CP065938">
    <property type="protein sequence ID" value="UWX05242.1"/>
    <property type="molecule type" value="Genomic_DNA"/>
</dbReference>
<dbReference type="InterPro" id="IPR001678">
    <property type="entry name" value="MeTrfase_RsmB-F_NOP2_dom"/>
</dbReference>
<dbReference type="RefSeq" id="WP_334314811.1">
    <property type="nucleotide sequence ID" value="NZ_CP065938.1"/>
</dbReference>